<feature type="domain" description="Peptidase C39-like" evidence="2">
    <location>
        <begin position="28"/>
        <end position="164"/>
    </location>
</feature>
<dbReference type="Gene3D" id="3.90.70.10">
    <property type="entry name" value="Cysteine proteinases"/>
    <property type="match status" value="1"/>
</dbReference>
<sequence length="196" mass="21492">MNMHLGKTILAAAMLAGAVAAQADSKVLGVPLTVQEHSQWCWAGSSKAVLAWYKQTPSQCAIVNWAFGINYACGNSNFNWNSDANSPNNMFGGGGSLQDILTNWGVSNYTVYDYLSWTHVQQDIQASRPFVIRYGWTSGGGHFIVGRGYQSGSSGNYVYMMNPWPGEGMTYALYDNVVSASDHDWTHTLRMSVSPR</sequence>
<proteinExistence type="predicted"/>
<feature type="chain" id="PRO_5014434183" description="Peptidase C39-like domain-containing protein" evidence="1">
    <location>
        <begin position="24"/>
        <end position="196"/>
    </location>
</feature>
<accession>A0A2K4MNC8</accession>
<evidence type="ECO:0000313" key="3">
    <source>
        <dbReference type="EMBL" id="POA98499.1"/>
    </source>
</evidence>
<dbReference type="EMBL" id="PPTF01000054">
    <property type="protein sequence ID" value="POA98499.1"/>
    <property type="molecule type" value="Genomic_DNA"/>
</dbReference>
<dbReference type="Pfam" id="PF13529">
    <property type="entry name" value="Peptidase_C39_2"/>
    <property type="match status" value="1"/>
</dbReference>
<organism evidence="3 4">
    <name type="scientific">Chromobacterium sinusclupearum</name>
    <dbReference type="NCBI Taxonomy" id="2077146"/>
    <lineage>
        <taxon>Bacteria</taxon>
        <taxon>Pseudomonadati</taxon>
        <taxon>Pseudomonadota</taxon>
        <taxon>Betaproteobacteria</taxon>
        <taxon>Neisseriales</taxon>
        <taxon>Chromobacteriaceae</taxon>
        <taxon>Chromobacterium</taxon>
    </lineage>
</organism>
<dbReference type="AlphaFoldDB" id="A0A2K4MNC8"/>
<evidence type="ECO:0000256" key="1">
    <source>
        <dbReference type="SAM" id="SignalP"/>
    </source>
</evidence>
<evidence type="ECO:0000259" key="2">
    <source>
        <dbReference type="Pfam" id="PF13529"/>
    </source>
</evidence>
<reference evidence="3 4" key="1">
    <citation type="submission" date="2018-01" db="EMBL/GenBank/DDBJ databases">
        <title>Genomic Sequence of Chromobacterium MWU13-2610 from wild cranberry bogs within the Cape Cod National Seashore.</title>
        <authorList>
            <person name="O'Hara-Hanley K."/>
            <person name="Soby S."/>
            <person name="Harrison A."/>
        </authorList>
    </citation>
    <scope>NUCLEOTIDE SEQUENCE [LARGE SCALE GENOMIC DNA]</scope>
    <source>
        <strain evidence="3 4">MWU13-2610</strain>
    </source>
</reference>
<protein>
    <recommendedName>
        <fullName evidence="2">Peptidase C39-like domain-containing protein</fullName>
    </recommendedName>
</protein>
<dbReference type="Proteomes" id="UP000236416">
    <property type="component" value="Unassembled WGS sequence"/>
</dbReference>
<feature type="signal peptide" evidence="1">
    <location>
        <begin position="1"/>
        <end position="23"/>
    </location>
</feature>
<gene>
    <name evidence="3" type="ORF">C2134_11570</name>
</gene>
<keyword evidence="1" id="KW-0732">Signal</keyword>
<comment type="caution">
    <text evidence="3">The sequence shown here is derived from an EMBL/GenBank/DDBJ whole genome shotgun (WGS) entry which is preliminary data.</text>
</comment>
<keyword evidence="4" id="KW-1185">Reference proteome</keyword>
<evidence type="ECO:0000313" key="4">
    <source>
        <dbReference type="Proteomes" id="UP000236416"/>
    </source>
</evidence>
<dbReference type="InterPro" id="IPR039564">
    <property type="entry name" value="Peptidase_C39-like"/>
</dbReference>
<name>A0A2K4MNC8_9NEIS</name>